<proteinExistence type="inferred from homology"/>
<dbReference type="Pfam" id="PF01370">
    <property type="entry name" value="Epimerase"/>
    <property type="match status" value="1"/>
</dbReference>
<dbReference type="EMBL" id="JAPQKR010000016">
    <property type="protein sequence ID" value="KAJ5191238.1"/>
    <property type="molecule type" value="Genomic_DNA"/>
</dbReference>
<evidence type="ECO:0000313" key="5">
    <source>
        <dbReference type="Proteomes" id="UP001150904"/>
    </source>
</evidence>
<keyword evidence="1" id="KW-0560">Oxidoreductase</keyword>
<sequence>MAKNSYVLPPGSRVLVTGANGYIASHVVDKLLGLGYLVRGTVRAPKPWLNEYFEQKYGPDVFETVFVESFGSKDELEGIMEGVDGVIHSASDMTFSGDPSAIIPWVVKAAVNVLEVAALNPAIKRVVLVSSSSTLYNMIPEPNGRRVDENSWNDVSLKTAWDKNVPKEEKTVAVYAASKTEAERESWKWVKAHQPHFEFNTVVPCFNLGKTLCPEIYGSTMGHTRTLLQGSKMTLMFTEQWYVDVEDVARLCIVGVLEPTAKSERIFAFGEQMHVADIISILRELRPNNKKIPDPPTNPIRDRTEVVPRARAEEFLRSVFGLSGFRGVRESLEVGIEGWE</sequence>
<dbReference type="Gene3D" id="3.40.50.720">
    <property type="entry name" value="NAD(P)-binding Rossmann-like Domain"/>
    <property type="match status" value="1"/>
</dbReference>
<protein>
    <recommendedName>
        <fullName evidence="3">NAD-dependent epimerase/dehydratase domain-containing protein</fullName>
    </recommendedName>
</protein>
<dbReference type="AlphaFoldDB" id="A0A9W9J704"/>
<dbReference type="PANTHER" id="PTHR10366">
    <property type="entry name" value="NAD DEPENDENT EPIMERASE/DEHYDRATASE"/>
    <property type="match status" value="1"/>
</dbReference>
<keyword evidence="5" id="KW-1185">Reference proteome</keyword>
<dbReference type="OrthoDB" id="2735536at2759"/>
<reference evidence="4" key="1">
    <citation type="submission" date="2022-12" db="EMBL/GenBank/DDBJ databases">
        <authorList>
            <person name="Petersen C."/>
        </authorList>
    </citation>
    <scope>NUCLEOTIDE SEQUENCE</scope>
    <source>
        <strain evidence="4">IBT 15544</strain>
    </source>
</reference>
<evidence type="ECO:0000259" key="3">
    <source>
        <dbReference type="Pfam" id="PF01370"/>
    </source>
</evidence>
<comment type="caution">
    <text evidence="4">The sequence shown here is derived from an EMBL/GenBank/DDBJ whole genome shotgun (WGS) entry which is preliminary data.</text>
</comment>
<dbReference type="GO" id="GO:0016616">
    <property type="term" value="F:oxidoreductase activity, acting on the CH-OH group of donors, NAD or NADP as acceptor"/>
    <property type="evidence" value="ECO:0007669"/>
    <property type="project" value="TreeGrafter"/>
</dbReference>
<dbReference type="PANTHER" id="PTHR10366:SF562">
    <property type="entry name" value="ALDEHYDE REDUCTASE II (AFU_ORTHOLOGUE AFUA_1G11360)"/>
    <property type="match status" value="1"/>
</dbReference>
<evidence type="ECO:0000256" key="1">
    <source>
        <dbReference type="ARBA" id="ARBA00023002"/>
    </source>
</evidence>
<dbReference type="InterPro" id="IPR050425">
    <property type="entry name" value="NAD(P)_dehydrat-like"/>
</dbReference>
<gene>
    <name evidence="4" type="ORF">N7498_010223</name>
</gene>
<evidence type="ECO:0000313" key="4">
    <source>
        <dbReference type="EMBL" id="KAJ5191238.1"/>
    </source>
</evidence>
<feature type="domain" description="NAD-dependent epimerase/dehydratase" evidence="3">
    <location>
        <begin position="14"/>
        <end position="258"/>
    </location>
</feature>
<accession>A0A9W9J704</accession>
<dbReference type="RefSeq" id="XP_058304178.1">
    <property type="nucleotide sequence ID" value="XM_058457279.1"/>
</dbReference>
<comment type="similarity">
    <text evidence="2">Belongs to the NAD(P)-dependent epimerase/dehydratase family. Dihydroflavonol-4-reductase subfamily.</text>
</comment>
<dbReference type="Proteomes" id="UP001150904">
    <property type="component" value="Unassembled WGS sequence"/>
</dbReference>
<dbReference type="SUPFAM" id="SSF51735">
    <property type="entry name" value="NAD(P)-binding Rossmann-fold domains"/>
    <property type="match status" value="1"/>
</dbReference>
<organism evidence="4 5">
    <name type="scientific">Penicillium cinerascens</name>
    <dbReference type="NCBI Taxonomy" id="70096"/>
    <lineage>
        <taxon>Eukaryota</taxon>
        <taxon>Fungi</taxon>
        <taxon>Dikarya</taxon>
        <taxon>Ascomycota</taxon>
        <taxon>Pezizomycotina</taxon>
        <taxon>Eurotiomycetes</taxon>
        <taxon>Eurotiomycetidae</taxon>
        <taxon>Eurotiales</taxon>
        <taxon>Aspergillaceae</taxon>
        <taxon>Penicillium</taxon>
    </lineage>
</organism>
<name>A0A9W9J704_9EURO</name>
<evidence type="ECO:0000256" key="2">
    <source>
        <dbReference type="ARBA" id="ARBA00023445"/>
    </source>
</evidence>
<dbReference type="InterPro" id="IPR036291">
    <property type="entry name" value="NAD(P)-bd_dom_sf"/>
</dbReference>
<dbReference type="InterPro" id="IPR001509">
    <property type="entry name" value="Epimerase_deHydtase"/>
</dbReference>
<dbReference type="GeneID" id="83184580"/>
<reference evidence="4" key="2">
    <citation type="journal article" date="2023" name="IMA Fungus">
        <title>Comparative genomic study of the Penicillium genus elucidates a diverse pangenome and 15 lateral gene transfer events.</title>
        <authorList>
            <person name="Petersen C."/>
            <person name="Sorensen T."/>
            <person name="Nielsen M.R."/>
            <person name="Sondergaard T.E."/>
            <person name="Sorensen J.L."/>
            <person name="Fitzpatrick D.A."/>
            <person name="Frisvad J.C."/>
            <person name="Nielsen K.L."/>
        </authorList>
    </citation>
    <scope>NUCLEOTIDE SEQUENCE</scope>
    <source>
        <strain evidence="4">IBT 15544</strain>
    </source>
</reference>